<keyword evidence="5" id="KW-1185">Reference proteome</keyword>
<name>A0ABY8PMI9_9PSED</name>
<comment type="similarity">
    <text evidence="1">Belongs to the TrbG/VirB9 family.</text>
</comment>
<proteinExistence type="inferred from homology"/>
<evidence type="ECO:0000313" key="4">
    <source>
        <dbReference type="EMBL" id="WGO96440.1"/>
    </source>
</evidence>
<evidence type="ECO:0000256" key="1">
    <source>
        <dbReference type="ARBA" id="ARBA00006135"/>
    </source>
</evidence>
<dbReference type="InterPro" id="IPR014142">
    <property type="entry name" value="TrbG_Ti"/>
</dbReference>
<dbReference type="Proteomes" id="UP001227386">
    <property type="component" value="Plasmid unnamed"/>
</dbReference>
<dbReference type="NCBIfam" id="TIGR02775">
    <property type="entry name" value="TrbG_Ti"/>
    <property type="match status" value="1"/>
</dbReference>
<evidence type="ECO:0000256" key="3">
    <source>
        <dbReference type="SAM" id="SignalP"/>
    </source>
</evidence>
<geneLocation type="plasmid" evidence="4 5">
    <name>unnamed</name>
</geneLocation>
<sequence>MKINLIAFSVALVTAGSAVAQQTVPAIDNTSQLAANVKGAPQAAYLMPPPPVNLLSNVQVDLDKKEQRAVFLANEWKAKNDMPTRGDEGAVVFVYGATLPTVVCAPLKPCNLLLQPGEVVQKIDSGDSVRWKTSPSLVGQGDQTTTVIVIKPTDSGLETALTIATDRRLYTVKLVSRLTDWMPKVAFSYPEDVNKAWADYYANQARIKEATVLSNGMNIDGLDFGYKIDGDKPNWRPVRVYTDGRKTYIEFPASMKWDESPALVELGNDGGWFSDPSKKQVNYAPRGGNRFEVDKVLTRAALISGVGKSEEKVEITREVAR</sequence>
<evidence type="ECO:0000313" key="5">
    <source>
        <dbReference type="Proteomes" id="UP001227386"/>
    </source>
</evidence>
<gene>
    <name evidence="4" type="primary">trbG</name>
    <name evidence="4" type="ORF">QCD61_28165</name>
</gene>
<dbReference type="Pfam" id="PF03524">
    <property type="entry name" value="CagX"/>
    <property type="match status" value="1"/>
</dbReference>
<feature type="signal peptide" evidence="3">
    <location>
        <begin position="1"/>
        <end position="20"/>
    </location>
</feature>
<evidence type="ECO:0000256" key="2">
    <source>
        <dbReference type="ARBA" id="ARBA00022729"/>
    </source>
</evidence>
<dbReference type="InterPro" id="IPR033645">
    <property type="entry name" value="VirB9/CagX/TrbG_C"/>
</dbReference>
<organism evidence="4 5">
    <name type="scientific">Pseudomonas viciae</name>
    <dbReference type="NCBI Taxonomy" id="2505979"/>
    <lineage>
        <taxon>Bacteria</taxon>
        <taxon>Pseudomonadati</taxon>
        <taxon>Pseudomonadota</taxon>
        <taxon>Gammaproteobacteria</taxon>
        <taxon>Pseudomonadales</taxon>
        <taxon>Pseudomonadaceae</taxon>
        <taxon>Pseudomonas</taxon>
    </lineage>
</organism>
<dbReference type="RefSeq" id="WP_280945022.1">
    <property type="nucleotide sequence ID" value="NZ_CP123772.1"/>
</dbReference>
<keyword evidence="2 3" id="KW-0732">Signal</keyword>
<dbReference type="InterPro" id="IPR038161">
    <property type="entry name" value="VirB9/CagX/TrbG_C_sf"/>
</dbReference>
<dbReference type="CDD" id="cd06911">
    <property type="entry name" value="VirB9_CagX_TrbG"/>
    <property type="match status" value="1"/>
</dbReference>
<protein>
    <submittedName>
        <fullName evidence="4">P-type conjugative transfer protein TrbG</fullName>
    </submittedName>
</protein>
<feature type="chain" id="PRO_5045269091" evidence="3">
    <location>
        <begin position="21"/>
        <end position="321"/>
    </location>
</feature>
<dbReference type="EMBL" id="CP123772">
    <property type="protein sequence ID" value="WGO96440.1"/>
    <property type="molecule type" value="Genomic_DNA"/>
</dbReference>
<accession>A0ABY8PMI9</accession>
<dbReference type="InterPro" id="IPR010258">
    <property type="entry name" value="Conjugal_tfr_TrbG/VirB9/CagX"/>
</dbReference>
<keyword evidence="4" id="KW-0614">Plasmid</keyword>
<dbReference type="Gene3D" id="2.60.40.2500">
    <property type="match status" value="1"/>
</dbReference>
<reference evidence="4 5" key="1">
    <citation type="journal article" date="2012" name="Appl. Soil Ecol.">
        <title>Isolation and characterization of new plant growth-promoting bacterial endophytes.</title>
        <authorList>
            <person name="Rashid S."/>
            <person name="Charles T.C."/>
            <person name="Glick B.R."/>
        </authorList>
    </citation>
    <scope>NUCLEOTIDE SEQUENCE [LARGE SCALE GENOMIC DNA]</scope>
    <source>
        <strain evidence="4 5">YsS1</strain>
        <plasmid evidence="4 5">unnamed</plasmid>
    </source>
</reference>